<comment type="catalytic activity">
    <reaction evidence="12">
        <text>D-ribose + ATP = D-ribose 5-phosphate + ADP + H(+)</text>
        <dbReference type="Rhea" id="RHEA:13697"/>
        <dbReference type="ChEBI" id="CHEBI:15378"/>
        <dbReference type="ChEBI" id="CHEBI:30616"/>
        <dbReference type="ChEBI" id="CHEBI:47013"/>
        <dbReference type="ChEBI" id="CHEBI:78346"/>
        <dbReference type="ChEBI" id="CHEBI:456216"/>
        <dbReference type="EC" id="2.7.1.15"/>
    </reaction>
</comment>
<name>A0A949NCQ8_9FIRM</name>
<feature type="active site" description="Proton acceptor" evidence="12">
    <location>
        <position position="256"/>
    </location>
</feature>
<feature type="binding site" evidence="12">
    <location>
        <begin position="12"/>
        <end position="14"/>
    </location>
    <ligand>
        <name>substrate</name>
    </ligand>
</feature>
<comment type="cofactor">
    <cofactor evidence="12">
        <name>Mg(2+)</name>
        <dbReference type="ChEBI" id="CHEBI:18420"/>
    </cofactor>
    <text evidence="12">Requires a divalent cation, most likely magnesium in vivo, as an electrophilic catalyst to aid phosphoryl group transfer. It is the chelate of the metal and the nucleotide that is the actual substrate.</text>
</comment>
<evidence type="ECO:0000256" key="6">
    <source>
        <dbReference type="ARBA" id="ARBA00022741"/>
    </source>
</evidence>
<dbReference type="PRINTS" id="PR00990">
    <property type="entry name" value="RIBOKINASE"/>
</dbReference>
<feature type="binding site" evidence="12">
    <location>
        <position position="185"/>
    </location>
    <ligand>
        <name>ATP</name>
        <dbReference type="ChEBI" id="CHEBI:30616"/>
    </ligand>
</feature>
<dbReference type="SUPFAM" id="SSF53613">
    <property type="entry name" value="Ribokinase-like"/>
    <property type="match status" value="1"/>
</dbReference>
<dbReference type="GO" id="GO:0005829">
    <property type="term" value="C:cytosol"/>
    <property type="evidence" value="ECO:0007669"/>
    <property type="project" value="TreeGrafter"/>
</dbReference>
<dbReference type="GO" id="GO:0004747">
    <property type="term" value="F:ribokinase activity"/>
    <property type="evidence" value="ECO:0007669"/>
    <property type="project" value="UniProtKB-UniRule"/>
</dbReference>
<comment type="pathway">
    <text evidence="12">Carbohydrate metabolism; D-ribose degradation; D-ribose 5-phosphate from beta-D-ribopyranose: step 2/2.</text>
</comment>
<feature type="binding site" evidence="12">
    <location>
        <position position="256"/>
    </location>
    <ligand>
        <name>substrate</name>
    </ligand>
</feature>
<keyword evidence="7 12" id="KW-0418">Kinase</keyword>
<dbReference type="InterPro" id="IPR011877">
    <property type="entry name" value="Ribokinase"/>
</dbReference>
<comment type="similarity">
    <text evidence="12">Belongs to the carbohydrate kinase PfkB family. Ribokinase subfamily.</text>
</comment>
<evidence type="ECO:0000313" key="14">
    <source>
        <dbReference type="EMBL" id="MBU9738992.1"/>
    </source>
</evidence>
<dbReference type="RefSeq" id="WP_238722957.1">
    <property type="nucleotide sequence ID" value="NZ_JAHQCW010000046.1"/>
</dbReference>
<dbReference type="GO" id="GO:0019303">
    <property type="term" value="P:D-ribose catabolic process"/>
    <property type="evidence" value="ECO:0007669"/>
    <property type="project" value="UniProtKB-UniRule"/>
</dbReference>
<organism evidence="14 15">
    <name type="scientific">Diplocloster agilis</name>
    <dbReference type="NCBI Taxonomy" id="2850323"/>
    <lineage>
        <taxon>Bacteria</taxon>
        <taxon>Bacillati</taxon>
        <taxon>Bacillota</taxon>
        <taxon>Clostridia</taxon>
        <taxon>Lachnospirales</taxon>
        <taxon>Lachnospiraceae</taxon>
        <taxon>Diplocloster</taxon>
    </lineage>
</organism>
<evidence type="ECO:0000256" key="10">
    <source>
        <dbReference type="ARBA" id="ARBA00022958"/>
    </source>
</evidence>
<sequence length="313" mass="33302">MKKNVVILGSINCDIVASAAKLPAKGETVSGSSVDMFNGGKGANQSVQCSLLGMPTSLIGQIGNDMQGKTVFQGLLDKGINCRYIHHSDHHRTGCASIYLDPAGDNMLVYAPGANHHITQKMIDDASEAIGSAGVFLTQTELNLDAVQYGLKTAHESGAITILNPAPAIPLPDDIYPLIDYITPNETESEVYTGILRKDMPIEDWKEQTARWFIDRGVRNLCITMGEKGAFYSNGTVSVSVDAFPIKAVDTTAAGDSFHGGLAYGLINNYPIETCLKIGSACGALAAMGLGAQNSIQPLERVLSFLSEHGVRL</sequence>
<evidence type="ECO:0000256" key="11">
    <source>
        <dbReference type="ARBA" id="ARBA00023277"/>
    </source>
</evidence>
<keyword evidence="6 12" id="KW-0547">Nucleotide-binding</keyword>
<evidence type="ECO:0000256" key="4">
    <source>
        <dbReference type="ARBA" id="ARBA00022679"/>
    </source>
</evidence>
<dbReference type="Pfam" id="PF00294">
    <property type="entry name" value="PfkB"/>
    <property type="match status" value="1"/>
</dbReference>
<feature type="binding site" evidence="12">
    <location>
        <position position="141"/>
    </location>
    <ligand>
        <name>substrate</name>
    </ligand>
</feature>
<feature type="binding site" evidence="12">
    <location>
        <begin position="255"/>
        <end position="256"/>
    </location>
    <ligand>
        <name>ATP</name>
        <dbReference type="ChEBI" id="CHEBI:30616"/>
    </ligand>
</feature>
<proteinExistence type="inferred from homology"/>
<comment type="similarity">
    <text evidence="1">Belongs to the carbohydrate kinase pfkB family.</text>
</comment>
<evidence type="ECO:0000256" key="2">
    <source>
        <dbReference type="ARBA" id="ARBA00012035"/>
    </source>
</evidence>
<reference evidence="14" key="1">
    <citation type="submission" date="2021-06" db="EMBL/GenBank/DDBJ databases">
        <title>Description of novel taxa of the family Lachnospiraceae.</title>
        <authorList>
            <person name="Chaplin A.V."/>
            <person name="Sokolova S.R."/>
            <person name="Pikina A.P."/>
            <person name="Korzhanova M."/>
            <person name="Belova V."/>
            <person name="Korostin D."/>
            <person name="Efimov B.A."/>
        </authorList>
    </citation>
    <scope>NUCLEOTIDE SEQUENCE</scope>
    <source>
        <strain evidence="14">ASD5720</strain>
    </source>
</reference>
<feature type="binding site" evidence="12">
    <location>
        <position position="286"/>
    </location>
    <ligand>
        <name>K(+)</name>
        <dbReference type="ChEBI" id="CHEBI:29103"/>
    </ligand>
</feature>
<comment type="activity regulation">
    <text evidence="12">Activated by a monovalent cation that binds near, but not in, the active site. The most likely occupant of the site in vivo is potassium. Ion binding induces a conformational change that may alter substrate affinity.</text>
</comment>
<dbReference type="CDD" id="cd01174">
    <property type="entry name" value="ribokinase"/>
    <property type="match status" value="1"/>
</dbReference>
<evidence type="ECO:0000256" key="3">
    <source>
        <dbReference type="ARBA" id="ARBA00016943"/>
    </source>
</evidence>
<gene>
    <name evidence="12" type="primary">rbsK</name>
    <name evidence="14" type="ORF">KTH89_20865</name>
</gene>
<keyword evidence="11 12" id="KW-0119">Carbohydrate metabolism</keyword>
<feature type="binding site" evidence="12">
    <location>
        <begin position="224"/>
        <end position="229"/>
    </location>
    <ligand>
        <name>ATP</name>
        <dbReference type="ChEBI" id="CHEBI:30616"/>
    </ligand>
</feature>
<comment type="caution">
    <text evidence="14">The sequence shown here is derived from an EMBL/GenBank/DDBJ whole genome shotgun (WGS) entry which is preliminary data.</text>
</comment>
<dbReference type="InterPro" id="IPR002139">
    <property type="entry name" value="Ribo/fructo_kinase"/>
</dbReference>
<keyword evidence="9 12" id="KW-0460">Magnesium</keyword>
<feature type="binding site" evidence="12">
    <location>
        <position position="289"/>
    </location>
    <ligand>
        <name>K(+)</name>
        <dbReference type="ChEBI" id="CHEBI:29103"/>
    </ligand>
</feature>
<evidence type="ECO:0000313" key="15">
    <source>
        <dbReference type="Proteomes" id="UP000712157"/>
    </source>
</evidence>
<keyword evidence="4 12" id="KW-0808">Transferase</keyword>
<feature type="binding site" evidence="12">
    <location>
        <position position="250"/>
    </location>
    <ligand>
        <name>K(+)</name>
        <dbReference type="ChEBI" id="CHEBI:29103"/>
    </ligand>
</feature>
<evidence type="ECO:0000259" key="13">
    <source>
        <dbReference type="Pfam" id="PF00294"/>
    </source>
</evidence>
<feature type="binding site" evidence="12">
    <location>
        <position position="295"/>
    </location>
    <ligand>
        <name>K(+)</name>
        <dbReference type="ChEBI" id="CHEBI:29103"/>
    </ligand>
</feature>
<keyword evidence="12" id="KW-0963">Cytoplasm</keyword>
<dbReference type="Gene3D" id="3.40.1190.20">
    <property type="match status" value="1"/>
</dbReference>
<comment type="subunit">
    <text evidence="12">Homodimer.</text>
</comment>
<evidence type="ECO:0000256" key="1">
    <source>
        <dbReference type="ARBA" id="ARBA00005380"/>
    </source>
</evidence>
<feature type="binding site" evidence="12">
    <location>
        <position position="252"/>
    </location>
    <ligand>
        <name>K(+)</name>
        <dbReference type="ChEBI" id="CHEBI:29103"/>
    </ligand>
</feature>
<evidence type="ECO:0000256" key="12">
    <source>
        <dbReference type="HAMAP-Rule" id="MF_01987"/>
    </source>
</evidence>
<dbReference type="PROSITE" id="PS00583">
    <property type="entry name" value="PFKB_KINASES_1"/>
    <property type="match status" value="1"/>
</dbReference>
<keyword evidence="5 12" id="KW-0479">Metal-binding</keyword>
<evidence type="ECO:0000256" key="8">
    <source>
        <dbReference type="ARBA" id="ARBA00022840"/>
    </source>
</evidence>
<dbReference type="HAMAP" id="MF_01987">
    <property type="entry name" value="Ribokinase"/>
    <property type="match status" value="1"/>
</dbReference>
<evidence type="ECO:0000256" key="9">
    <source>
        <dbReference type="ARBA" id="ARBA00022842"/>
    </source>
</evidence>
<comment type="subcellular location">
    <subcellularLocation>
        <location evidence="12">Cytoplasm</location>
    </subcellularLocation>
</comment>
<dbReference type="GO" id="GO:0046872">
    <property type="term" value="F:metal ion binding"/>
    <property type="evidence" value="ECO:0007669"/>
    <property type="project" value="UniProtKB-KW"/>
</dbReference>
<dbReference type="PANTHER" id="PTHR10584">
    <property type="entry name" value="SUGAR KINASE"/>
    <property type="match status" value="1"/>
</dbReference>
<comment type="caution">
    <text evidence="12">Lacks conserved residue(s) required for the propagation of feature annotation.</text>
</comment>
<dbReference type="PROSITE" id="PS00584">
    <property type="entry name" value="PFKB_KINASES_2"/>
    <property type="match status" value="1"/>
</dbReference>
<keyword evidence="15" id="KW-1185">Reference proteome</keyword>
<dbReference type="GO" id="GO:0005524">
    <property type="term" value="F:ATP binding"/>
    <property type="evidence" value="ECO:0007669"/>
    <property type="project" value="UniProtKB-UniRule"/>
</dbReference>
<feature type="binding site" evidence="12">
    <location>
        <begin position="40"/>
        <end position="44"/>
    </location>
    <ligand>
        <name>substrate</name>
    </ligand>
</feature>
<evidence type="ECO:0000256" key="5">
    <source>
        <dbReference type="ARBA" id="ARBA00022723"/>
    </source>
</evidence>
<evidence type="ECO:0000256" key="7">
    <source>
        <dbReference type="ARBA" id="ARBA00022777"/>
    </source>
</evidence>
<dbReference type="EMBL" id="JAHQCW010000046">
    <property type="protein sequence ID" value="MBU9738992.1"/>
    <property type="molecule type" value="Genomic_DNA"/>
</dbReference>
<keyword evidence="10 12" id="KW-0630">Potassium</keyword>
<accession>A0A949NCQ8</accession>
<dbReference type="PANTHER" id="PTHR10584:SF166">
    <property type="entry name" value="RIBOKINASE"/>
    <property type="match status" value="1"/>
</dbReference>
<dbReference type="Proteomes" id="UP000712157">
    <property type="component" value="Unassembled WGS sequence"/>
</dbReference>
<protein>
    <recommendedName>
        <fullName evidence="3 12">Ribokinase</fullName>
        <shortName evidence="12">RK</shortName>
        <ecNumber evidence="2 12">2.7.1.15</ecNumber>
    </recommendedName>
</protein>
<feature type="binding site" evidence="12">
    <location>
        <position position="291"/>
    </location>
    <ligand>
        <name>K(+)</name>
        <dbReference type="ChEBI" id="CHEBI:29103"/>
    </ligand>
</feature>
<feature type="domain" description="Carbohydrate kinase PfkB" evidence="13">
    <location>
        <begin position="3"/>
        <end position="296"/>
    </location>
</feature>
<dbReference type="InterPro" id="IPR011611">
    <property type="entry name" value="PfkB_dom"/>
</dbReference>
<dbReference type="AlphaFoldDB" id="A0A949NCQ8"/>
<keyword evidence="8 12" id="KW-0067">ATP-binding</keyword>
<dbReference type="EC" id="2.7.1.15" evidence="2 12"/>
<dbReference type="InterPro" id="IPR002173">
    <property type="entry name" value="Carboh/pur_kinase_PfkB_CS"/>
</dbReference>
<dbReference type="InterPro" id="IPR029056">
    <property type="entry name" value="Ribokinase-like"/>
</dbReference>
<comment type="function">
    <text evidence="12">Catalyzes the phosphorylation of ribose at O-5 in a reaction requiring ATP and magnesium. The resulting D-ribose-5-phosphate can then be used either for sythesis of nucleotides, histidine, and tryptophan, or as a component of the pentose phosphate pathway.</text>
</comment>